<protein>
    <submittedName>
        <fullName evidence="1">Uncharacterized protein</fullName>
    </submittedName>
</protein>
<organism evidence="1 2">
    <name type="scientific">Sorangium cellulosum So0157-2</name>
    <dbReference type="NCBI Taxonomy" id="1254432"/>
    <lineage>
        <taxon>Bacteria</taxon>
        <taxon>Pseudomonadati</taxon>
        <taxon>Myxococcota</taxon>
        <taxon>Polyangia</taxon>
        <taxon>Polyangiales</taxon>
        <taxon>Polyangiaceae</taxon>
        <taxon>Sorangium</taxon>
    </lineage>
</organism>
<sequence>MERGSLTARHPVLLHQVQEYRTRLRVARRSLVLSRLTADAWAGSGESSCHIGRSLTQRPRRPSSVAQIYLAA</sequence>
<accession>S4Y7Z5</accession>
<dbReference type="KEGG" id="scu:SCE1572_41270"/>
<evidence type="ECO:0000313" key="2">
    <source>
        <dbReference type="Proteomes" id="UP000014803"/>
    </source>
</evidence>
<dbReference type="Proteomes" id="UP000014803">
    <property type="component" value="Chromosome"/>
</dbReference>
<dbReference type="EMBL" id="CP003969">
    <property type="protein sequence ID" value="AGP40375.1"/>
    <property type="molecule type" value="Genomic_DNA"/>
</dbReference>
<evidence type="ECO:0000313" key="1">
    <source>
        <dbReference type="EMBL" id="AGP40375.1"/>
    </source>
</evidence>
<dbReference type="STRING" id="1254432.SCE1572_41270"/>
<gene>
    <name evidence="1" type="ORF">SCE1572_41270</name>
</gene>
<dbReference type="HOGENOM" id="CLU_2720236_0_0_7"/>
<proteinExistence type="predicted"/>
<dbReference type="AlphaFoldDB" id="S4Y7Z5"/>
<reference evidence="1 2" key="1">
    <citation type="journal article" date="2013" name="Sci. Rep.">
        <title>Extraordinary expansion of a Sorangium cellulosum genome from an alkaline milieu.</title>
        <authorList>
            <person name="Han K."/>
            <person name="Li Z.F."/>
            <person name="Peng R."/>
            <person name="Zhu L.P."/>
            <person name="Zhou T."/>
            <person name="Wang L.G."/>
            <person name="Li S.G."/>
            <person name="Zhang X.B."/>
            <person name="Hu W."/>
            <person name="Wu Z.H."/>
            <person name="Qin N."/>
            <person name="Li Y.Z."/>
        </authorList>
    </citation>
    <scope>NUCLEOTIDE SEQUENCE [LARGE SCALE GENOMIC DNA]</scope>
    <source>
        <strain evidence="1 2">So0157-2</strain>
    </source>
</reference>
<name>S4Y7Z5_SORCE</name>